<dbReference type="NCBIfam" id="TIGR01983">
    <property type="entry name" value="UbiG"/>
    <property type="match status" value="1"/>
</dbReference>
<dbReference type="PANTHER" id="PTHR43464:SF19">
    <property type="entry name" value="UBIQUINONE BIOSYNTHESIS O-METHYLTRANSFERASE, MITOCHONDRIAL"/>
    <property type="match status" value="1"/>
</dbReference>
<keyword evidence="3 5" id="KW-0831">Ubiquinone biosynthesis</keyword>
<dbReference type="RefSeq" id="WP_055451241.1">
    <property type="nucleotide sequence ID" value="NZ_CYHF01000008.1"/>
</dbReference>
<dbReference type="Gene3D" id="3.40.50.150">
    <property type="entry name" value="Vaccinia Virus protein VP39"/>
    <property type="match status" value="1"/>
</dbReference>
<dbReference type="InterPro" id="IPR010233">
    <property type="entry name" value="UbiG_MeTrfase"/>
</dbReference>
<dbReference type="GO" id="GO:0010420">
    <property type="term" value="F:polyprenyldihydroxybenzoate methyltransferase activity"/>
    <property type="evidence" value="ECO:0007669"/>
    <property type="project" value="InterPro"/>
</dbReference>
<dbReference type="STRING" id="339866.GCA_001418255_02391"/>
<dbReference type="GO" id="GO:0102208">
    <property type="term" value="F:2-polyprenyl-6-hydroxyphenol methylase activity"/>
    <property type="evidence" value="ECO:0007669"/>
    <property type="project" value="UniProtKB-EC"/>
</dbReference>
<evidence type="ECO:0000256" key="3">
    <source>
        <dbReference type="ARBA" id="ARBA00022688"/>
    </source>
</evidence>
<dbReference type="AlphaFoldDB" id="A0A0K6I720"/>
<dbReference type="HAMAP" id="MF_00472">
    <property type="entry name" value="UbiG"/>
    <property type="match status" value="1"/>
</dbReference>
<comment type="pathway">
    <text evidence="5">Cofactor biosynthesis; ubiquinone biosynthesis.</text>
</comment>
<dbReference type="Proteomes" id="UP000183649">
    <property type="component" value="Unassembled WGS sequence"/>
</dbReference>
<dbReference type="Pfam" id="PF13489">
    <property type="entry name" value="Methyltransf_23"/>
    <property type="match status" value="1"/>
</dbReference>
<dbReference type="EMBL" id="CYHF01000008">
    <property type="protein sequence ID" value="CUA99072.1"/>
    <property type="molecule type" value="Genomic_DNA"/>
</dbReference>
<dbReference type="FunFam" id="3.40.50.150:FF:000028">
    <property type="entry name" value="Ubiquinone biosynthesis O-methyltransferase"/>
    <property type="match status" value="1"/>
</dbReference>
<keyword evidence="6" id="KW-0830">Ubiquinone</keyword>
<feature type="binding site" evidence="5">
    <location>
        <position position="59"/>
    </location>
    <ligand>
        <name>S-adenosyl-L-methionine</name>
        <dbReference type="ChEBI" id="CHEBI:59789"/>
    </ligand>
</feature>
<keyword evidence="1 5" id="KW-0489">Methyltransferase</keyword>
<dbReference type="UniPathway" id="UPA00232"/>
<dbReference type="EC" id="2.1.1.222" evidence="5"/>
<accession>A0A0K6I720</accession>
<feature type="binding site" evidence="5">
    <location>
        <position position="40"/>
    </location>
    <ligand>
        <name>S-adenosyl-L-methionine</name>
        <dbReference type="ChEBI" id="CHEBI:59789"/>
    </ligand>
</feature>
<dbReference type="PANTHER" id="PTHR43464">
    <property type="entry name" value="METHYLTRANSFERASE"/>
    <property type="match status" value="1"/>
</dbReference>
<dbReference type="SUPFAM" id="SSF53335">
    <property type="entry name" value="S-adenosyl-L-methionine-dependent methyltransferases"/>
    <property type="match status" value="1"/>
</dbReference>
<organism evidence="6 7">
    <name type="scientific">Thiomonas bhubaneswarensis</name>
    <dbReference type="NCBI Taxonomy" id="339866"/>
    <lineage>
        <taxon>Bacteria</taxon>
        <taxon>Pseudomonadati</taxon>
        <taxon>Pseudomonadota</taxon>
        <taxon>Betaproteobacteria</taxon>
        <taxon>Burkholderiales</taxon>
        <taxon>Thiomonas</taxon>
    </lineage>
</organism>
<dbReference type="EC" id="2.1.1.64" evidence="5"/>
<gene>
    <name evidence="5" type="primary">ubiG</name>
    <name evidence="6" type="ORF">Ga0061069_108163</name>
</gene>
<comment type="catalytic activity">
    <reaction evidence="5">
        <text>a 3-(all-trans-polyprenyl)benzene-1,2-diol + S-adenosyl-L-methionine = a 2-methoxy-6-(all-trans-polyprenyl)phenol + S-adenosyl-L-homocysteine + H(+)</text>
        <dbReference type="Rhea" id="RHEA:31411"/>
        <dbReference type="Rhea" id="RHEA-COMP:9550"/>
        <dbReference type="Rhea" id="RHEA-COMP:9551"/>
        <dbReference type="ChEBI" id="CHEBI:15378"/>
        <dbReference type="ChEBI" id="CHEBI:57856"/>
        <dbReference type="ChEBI" id="CHEBI:59789"/>
        <dbReference type="ChEBI" id="CHEBI:62729"/>
        <dbReference type="ChEBI" id="CHEBI:62731"/>
        <dbReference type="EC" id="2.1.1.222"/>
    </reaction>
</comment>
<evidence type="ECO:0000313" key="7">
    <source>
        <dbReference type="Proteomes" id="UP000183649"/>
    </source>
</evidence>
<comment type="function">
    <text evidence="5">O-methyltransferase that catalyzes the 2 O-methylation steps in the ubiquinone biosynthetic pathway.</text>
</comment>
<dbReference type="InterPro" id="IPR029063">
    <property type="entry name" value="SAM-dependent_MTases_sf"/>
</dbReference>
<dbReference type="GO" id="GO:0061542">
    <property type="term" value="F:3-demethylubiquinol 3-O-methyltransferase activity"/>
    <property type="evidence" value="ECO:0007669"/>
    <property type="project" value="UniProtKB-UniRule"/>
</dbReference>
<proteinExistence type="inferred from homology"/>
<keyword evidence="2 5" id="KW-0808">Transferase</keyword>
<dbReference type="GO" id="GO:0032259">
    <property type="term" value="P:methylation"/>
    <property type="evidence" value="ECO:0007669"/>
    <property type="project" value="UniProtKB-KW"/>
</dbReference>
<sequence length="237" mass="26456">MNPIDHNVAPEEIDKFSALAHRWWDENGEFRPLHQLNPHRLQWIRDHVDLHGKSVVDIGCGGGILSESMARAGARVTGIDLADASLQVARLHALDAQLEIDYRLVSAERYAEEAPAQFDVVTCMEMLEHVPDPASIVQASATLVRPGGWVFLSTLNRNAKSYLFAILGAEYIMKLLPKGTHDFAKFLQPSELAAMGRRYGLEVADIAGLEYQPLSQKFRITQDPSVNYLMALRRPAQ</sequence>
<feature type="binding site" evidence="5">
    <location>
        <position position="80"/>
    </location>
    <ligand>
        <name>S-adenosyl-L-methionine</name>
        <dbReference type="ChEBI" id="CHEBI:59789"/>
    </ligand>
</feature>
<evidence type="ECO:0000256" key="2">
    <source>
        <dbReference type="ARBA" id="ARBA00022679"/>
    </source>
</evidence>
<reference evidence="7" key="1">
    <citation type="submission" date="2015-08" db="EMBL/GenBank/DDBJ databases">
        <authorList>
            <person name="Varghese N."/>
        </authorList>
    </citation>
    <scope>NUCLEOTIDE SEQUENCE [LARGE SCALE GENOMIC DNA]</scope>
    <source>
        <strain evidence="7">DSM 18181</strain>
    </source>
</reference>
<evidence type="ECO:0000256" key="1">
    <source>
        <dbReference type="ARBA" id="ARBA00022603"/>
    </source>
</evidence>
<evidence type="ECO:0000256" key="5">
    <source>
        <dbReference type="HAMAP-Rule" id="MF_00472"/>
    </source>
</evidence>
<feature type="binding site" evidence="5">
    <location>
        <position position="124"/>
    </location>
    <ligand>
        <name>S-adenosyl-L-methionine</name>
        <dbReference type="ChEBI" id="CHEBI:59789"/>
    </ligand>
</feature>
<name>A0A0K6I720_9BURK</name>
<dbReference type="OrthoDB" id="9801538at2"/>
<evidence type="ECO:0000256" key="4">
    <source>
        <dbReference type="ARBA" id="ARBA00022691"/>
    </source>
</evidence>
<keyword evidence="4 5" id="KW-0949">S-adenosyl-L-methionine</keyword>
<comment type="catalytic activity">
    <reaction evidence="5">
        <text>a 3-demethylubiquinol + S-adenosyl-L-methionine = a ubiquinol + S-adenosyl-L-homocysteine + H(+)</text>
        <dbReference type="Rhea" id="RHEA:44380"/>
        <dbReference type="Rhea" id="RHEA-COMP:9566"/>
        <dbReference type="Rhea" id="RHEA-COMP:10914"/>
        <dbReference type="ChEBI" id="CHEBI:15378"/>
        <dbReference type="ChEBI" id="CHEBI:17976"/>
        <dbReference type="ChEBI" id="CHEBI:57856"/>
        <dbReference type="ChEBI" id="CHEBI:59789"/>
        <dbReference type="ChEBI" id="CHEBI:84422"/>
        <dbReference type="EC" id="2.1.1.64"/>
    </reaction>
</comment>
<evidence type="ECO:0000313" key="6">
    <source>
        <dbReference type="EMBL" id="CUA99072.1"/>
    </source>
</evidence>
<protein>
    <recommendedName>
        <fullName evidence="5">Ubiquinone biosynthesis O-methyltransferase</fullName>
    </recommendedName>
    <alternativeName>
        <fullName evidence="5">2-polyprenyl-6-hydroxyphenol methylase</fullName>
        <ecNumber evidence="5">2.1.1.222</ecNumber>
    </alternativeName>
    <alternativeName>
        <fullName evidence="5">3-demethylubiquinone 3-O-methyltransferase</fullName>
        <ecNumber evidence="5">2.1.1.64</ecNumber>
    </alternativeName>
</protein>
<dbReference type="CDD" id="cd02440">
    <property type="entry name" value="AdoMet_MTases"/>
    <property type="match status" value="1"/>
</dbReference>
<keyword evidence="7" id="KW-1185">Reference proteome</keyword>
<comment type="similarity">
    <text evidence="5">Belongs to the methyltransferase superfamily. UbiG/COQ3 family.</text>
</comment>